<evidence type="ECO:0000313" key="20">
    <source>
        <dbReference type="EMBL" id="KAF0133906.1"/>
    </source>
</evidence>
<dbReference type="PRINTS" id="PR00868">
    <property type="entry name" value="DNAPOLI"/>
</dbReference>
<dbReference type="Pfam" id="PF01367">
    <property type="entry name" value="5_3_exonuc"/>
    <property type="match status" value="1"/>
</dbReference>
<dbReference type="PROSITE" id="PS00447">
    <property type="entry name" value="DNA_POLYMERASE_A"/>
    <property type="match status" value="1"/>
</dbReference>
<dbReference type="CDD" id="cd09859">
    <property type="entry name" value="PIN_53EXO"/>
    <property type="match status" value="1"/>
</dbReference>
<keyword evidence="5 16" id="KW-0548">Nucleotidyltransferase</keyword>
<comment type="function">
    <text evidence="16">In addition to polymerase activity, this DNA polymerase exhibits 3'-5' and 5'-3' exonuclease activity.</text>
</comment>
<dbReference type="InterPro" id="IPR002562">
    <property type="entry name" value="3'-5'_exonuclease_dom"/>
</dbReference>
<dbReference type="InterPro" id="IPR008918">
    <property type="entry name" value="HhH2"/>
</dbReference>
<dbReference type="CDD" id="cd09898">
    <property type="entry name" value="H3TH_53EXO"/>
    <property type="match status" value="1"/>
</dbReference>
<dbReference type="EMBL" id="WPAF01000016">
    <property type="protein sequence ID" value="KAF0133906.1"/>
    <property type="molecule type" value="Genomic_DNA"/>
</dbReference>
<keyword evidence="13 16" id="KW-0234">DNA repair</keyword>
<dbReference type="InterPro" id="IPR001098">
    <property type="entry name" value="DNA-dir_DNA_pol_A_palm_dom"/>
</dbReference>
<gene>
    <name evidence="16" type="primary">polA</name>
    <name evidence="20" type="ORF">FD145_1018</name>
</gene>
<dbReference type="GO" id="GO:0003677">
    <property type="term" value="F:DNA binding"/>
    <property type="evidence" value="ECO:0007669"/>
    <property type="project" value="UniProtKB-UniRule"/>
</dbReference>
<dbReference type="Gene3D" id="1.10.150.20">
    <property type="entry name" value="5' to 3' exonuclease, C-terminal subdomain"/>
    <property type="match status" value="2"/>
</dbReference>
<keyword evidence="7" id="KW-0540">Nuclease</keyword>
<evidence type="ECO:0000256" key="3">
    <source>
        <dbReference type="ARBA" id="ARBA00020311"/>
    </source>
</evidence>
<evidence type="ECO:0000259" key="18">
    <source>
        <dbReference type="SMART" id="SM00475"/>
    </source>
</evidence>
<dbReference type="GO" id="GO:0003887">
    <property type="term" value="F:DNA-directed DNA polymerase activity"/>
    <property type="evidence" value="ECO:0007669"/>
    <property type="project" value="UniProtKB-UniRule"/>
</dbReference>
<evidence type="ECO:0000256" key="4">
    <source>
        <dbReference type="ARBA" id="ARBA00022679"/>
    </source>
</evidence>
<dbReference type="Gene3D" id="3.40.50.1010">
    <property type="entry name" value="5'-nuclease"/>
    <property type="match status" value="1"/>
</dbReference>
<evidence type="ECO:0000256" key="2">
    <source>
        <dbReference type="ARBA" id="ARBA00012417"/>
    </source>
</evidence>
<dbReference type="FunFam" id="3.40.50.1010:FF:000001">
    <property type="entry name" value="DNA polymerase I"/>
    <property type="match status" value="1"/>
</dbReference>
<dbReference type="EC" id="2.7.7.7" evidence="2 15"/>
<keyword evidence="9 16" id="KW-0378">Hydrolase</keyword>
<evidence type="ECO:0000313" key="21">
    <source>
        <dbReference type="Proteomes" id="UP000488506"/>
    </source>
</evidence>
<dbReference type="Gene3D" id="3.30.420.10">
    <property type="entry name" value="Ribonuclease H-like superfamily/Ribonuclease H"/>
    <property type="match status" value="1"/>
</dbReference>
<dbReference type="SUPFAM" id="SSF53098">
    <property type="entry name" value="Ribonuclease H-like"/>
    <property type="match status" value="1"/>
</dbReference>
<dbReference type="SUPFAM" id="SSF56672">
    <property type="entry name" value="DNA/RNA polymerases"/>
    <property type="match status" value="1"/>
</dbReference>
<evidence type="ECO:0000256" key="14">
    <source>
        <dbReference type="ARBA" id="ARBA00049244"/>
    </source>
</evidence>
<dbReference type="InterPro" id="IPR019760">
    <property type="entry name" value="DNA-dir_DNA_pol_A_CS"/>
</dbReference>
<dbReference type="Pfam" id="PF00476">
    <property type="entry name" value="DNA_pol_A"/>
    <property type="match status" value="1"/>
</dbReference>
<dbReference type="InterPro" id="IPR036279">
    <property type="entry name" value="5-3_exonuclease_C_sf"/>
</dbReference>
<evidence type="ECO:0000256" key="6">
    <source>
        <dbReference type="ARBA" id="ARBA00022705"/>
    </source>
</evidence>
<accession>A0A833NWV6</accession>
<sequence length="887" mass="99754">MPKAYLIDGNSLAYRAFYALPDTMRTSSGITTNAIYGFTTMLLKILDDKPELLAIAFDLPAPTFRHKEYKEYKATRQKAPPTLIDQMAYIKQTAEAFNIPIFETPGFEADDIIGTLAKKLENSGYDVTIFSGDLDPLQLVNEHIKLLTTRKGITDTVLYGTKEVEERYDGLKPEQLIDYKALKGDASDNIPGVPKVGEKTAIELLKEFGTLDAIYENIEKIKKPALKENLKNNRHLADLSKMLGTISTDAPVGIDELKKIVTDWDKVIPLFKLFEFESLVKKYGKNAEQFNETNQIERKREEISKLDYKTVLNEKSLDELIEILSSADAFAFDLETTSLNTREAEIVGISFSIETKTAYYIPIAHIGKVKVLEKLSPLFLSDKLKIGHNLKYDIEVLSTHNIKANAPLFDTMVAAYLIDPTANKYSLKSLAKQFLGKDMIQLSELIGKDAQYSNFSEVPIDFATDYAGSDADATFSLFKIFNEELIKNGLGDLFFKCEMPLLEILIALEETGVFIDKEKLHTMSVEIDSEMKDLERNIFAIAGETFNLNSPKQLSVVLFEKLKIPIVKKTKTGYSTDSEVLEELSGKFEIAEKLLKYRQLSKLKSTYIDVLPTLTDPKTNRIHAKFNQTITATGRLSSSDPNLQNIPAKGELGKKTRRAFVPQEKGWLILAADYSQIELRILAHLSHDPAMVEAFKKAEDIHQAVADELGIPRDSAKTVNFGIVYGISDFGLSKSLKIKRTEAAQYINKYFERHKGIKDFIDKTINEAKDKGFVKTMLGRIRPIPDILNPNFSIKSFAERTAINTPVQGTAADMIKLAMVKIYKALKAQQCRSYMILQVHDELVFECPKDEIDQVRNIVKAEMENILPLDVPVKVDIGVGESWGEAK</sequence>
<comment type="catalytic activity">
    <reaction evidence="14 16">
        <text>DNA(n) + a 2'-deoxyribonucleoside 5'-triphosphate = DNA(n+1) + diphosphate</text>
        <dbReference type="Rhea" id="RHEA:22508"/>
        <dbReference type="Rhea" id="RHEA-COMP:17339"/>
        <dbReference type="Rhea" id="RHEA-COMP:17340"/>
        <dbReference type="ChEBI" id="CHEBI:33019"/>
        <dbReference type="ChEBI" id="CHEBI:61560"/>
        <dbReference type="ChEBI" id="CHEBI:173112"/>
        <dbReference type="EC" id="2.7.7.7"/>
    </reaction>
</comment>
<dbReference type="SMART" id="SM00475">
    <property type="entry name" value="53EXOc"/>
    <property type="match status" value="1"/>
</dbReference>
<evidence type="ECO:0000256" key="7">
    <source>
        <dbReference type="ARBA" id="ARBA00022722"/>
    </source>
</evidence>
<feature type="domain" description="5'-3' exonuclease" evidence="18">
    <location>
        <begin position="2"/>
        <end position="262"/>
    </location>
</feature>
<dbReference type="Pfam" id="PF02739">
    <property type="entry name" value="5_3_exonuc_N"/>
    <property type="match status" value="1"/>
</dbReference>
<proteinExistence type="inferred from homology"/>
<dbReference type="GO" id="GO:0008409">
    <property type="term" value="F:5'-3' exonuclease activity"/>
    <property type="evidence" value="ECO:0007669"/>
    <property type="project" value="UniProtKB-UniRule"/>
</dbReference>
<evidence type="ECO:0000256" key="9">
    <source>
        <dbReference type="ARBA" id="ARBA00022801"/>
    </source>
</evidence>
<dbReference type="InterPro" id="IPR018320">
    <property type="entry name" value="DNA_polymerase_1"/>
</dbReference>
<evidence type="ECO:0000256" key="8">
    <source>
        <dbReference type="ARBA" id="ARBA00022763"/>
    </source>
</evidence>
<protein>
    <recommendedName>
        <fullName evidence="3 15">DNA polymerase I</fullName>
        <ecNumber evidence="2 15">2.7.7.7</ecNumber>
    </recommendedName>
</protein>
<dbReference type="FunFam" id="1.10.150.20:FF:000002">
    <property type="entry name" value="DNA polymerase I"/>
    <property type="match status" value="1"/>
</dbReference>
<dbReference type="SMART" id="SM00474">
    <property type="entry name" value="35EXOc"/>
    <property type="match status" value="1"/>
</dbReference>
<dbReference type="PANTHER" id="PTHR10133:SF27">
    <property type="entry name" value="DNA POLYMERASE NU"/>
    <property type="match status" value="1"/>
</dbReference>
<dbReference type="NCBIfam" id="NF004397">
    <property type="entry name" value="PRK05755.1"/>
    <property type="match status" value="1"/>
</dbReference>
<dbReference type="InterPro" id="IPR043502">
    <property type="entry name" value="DNA/RNA_pol_sf"/>
</dbReference>
<dbReference type="GO" id="GO:0006261">
    <property type="term" value="P:DNA-templated DNA replication"/>
    <property type="evidence" value="ECO:0007669"/>
    <property type="project" value="UniProtKB-UniRule"/>
</dbReference>
<dbReference type="Gene3D" id="3.30.70.370">
    <property type="match status" value="1"/>
</dbReference>
<dbReference type="PANTHER" id="PTHR10133">
    <property type="entry name" value="DNA POLYMERASE I"/>
    <property type="match status" value="1"/>
</dbReference>
<keyword evidence="11 16" id="KW-0239">DNA-directed DNA polymerase</keyword>
<dbReference type="InterPro" id="IPR002298">
    <property type="entry name" value="DNA_polymerase_A"/>
</dbReference>
<dbReference type="Gene3D" id="1.20.1060.10">
    <property type="entry name" value="Taq DNA Polymerase, Chain T, domain 4"/>
    <property type="match status" value="1"/>
</dbReference>
<dbReference type="NCBIfam" id="TIGR00593">
    <property type="entry name" value="pola"/>
    <property type="match status" value="1"/>
</dbReference>
<dbReference type="InterPro" id="IPR029060">
    <property type="entry name" value="PIN-like_dom_sf"/>
</dbReference>
<dbReference type="InterPro" id="IPR020045">
    <property type="entry name" value="DNA_polI_H3TH"/>
</dbReference>
<evidence type="ECO:0000259" key="19">
    <source>
        <dbReference type="SMART" id="SM00482"/>
    </source>
</evidence>
<dbReference type="GO" id="GO:0008408">
    <property type="term" value="F:3'-5' exonuclease activity"/>
    <property type="evidence" value="ECO:0007669"/>
    <property type="project" value="UniProtKB-UniRule"/>
</dbReference>
<evidence type="ECO:0000256" key="5">
    <source>
        <dbReference type="ARBA" id="ARBA00022695"/>
    </source>
</evidence>
<evidence type="ECO:0000256" key="16">
    <source>
        <dbReference type="RuleBase" id="RU004460"/>
    </source>
</evidence>
<reference evidence="20 21" key="1">
    <citation type="submission" date="2019-12" db="EMBL/GenBank/DDBJ databases">
        <authorList>
            <person name="Wolfe R."/>
            <person name="Danczak R."/>
            <person name="Wilkins M."/>
        </authorList>
    </citation>
    <scope>NUCLEOTIDE SEQUENCE [LARGE SCALE GENOMIC DNA]</scope>
    <source>
        <strain evidence="20">X2_MaxBin.013</strain>
    </source>
</reference>
<dbReference type="SUPFAM" id="SSF47807">
    <property type="entry name" value="5' to 3' exonuclease, C-terminal subdomain"/>
    <property type="match status" value="1"/>
</dbReference>
<dbReference type="SMART" id="SM00279">
    <property type="entry name" value="HhH2"/>
    <property type="match status" value="1"/>
</dbReference>
<dbReference type="Proteomes" id="UP000488506">
    <property type="component" value="Unassembled WGS sequence"/>
</dbReference>
<dbReference type="CDD" id="cd08637">
    <property type="entry name" value="DNA_pol_A_pol_I_C"/>
    <property type="match status" value="1"/>
</dbReference>
<evidence type="ECO:0000256" key="15">
    <source>
        <dbReference type="NCBIfam" id="TIGR00593"/>
    </source>
</evidence>
<keyword evidence="8 16" id="KW-0227">DNA damage</keyword>
<evidence type="ECO:0000256" key="11">
    <source>
        <dbReference type="ARBA" id="ARBA00022932"/>
    </source>
</evidence>
<dbReference type="CDD" id="cd06139">
    <property type="entry name" value="DNA_polA_I_Ecoli_like_exo"/>
    <property type="match status" value="1"/>
</dbReference>
<dbReference type="Pfam" id="PF01612">
    <property type="entry name" value="DNA_pol_A_exo1"/>
    <property type="match status" value="1"/>
</dbReference>
<keyword evidence="10 16" id="KW-0269">Exonuclease</keyword>
<dbReference type="InterPro" id="IPR002421">
    <property type="entry name" value="5-3_exonuclease"/>
</dbReference>
<evidence type="ECO:0000256" key="13">
    <source>
        <dbReference type="ARBA" id="ARBA00023204"/>
    </source>
</evidence>
<feature type="domain" description="3'-5' exonuclease" evidence="17">
    <location>
        <begin position="308"/>
        <end position="486"/>
    </location>
</feature>
<keyword evidence="12 16" id="KW-0238">DNA-binding</keyword>
<dbReference type="SUPFAM" id="SSF88723">
    <property type="entry name" value="PIN domain-like"/>
    <property type="match status" value="1"/>
</dbReference>
<dbReference type="InterPro" id="IPR012337">
    <property type="entry name" value="RNaseH-like_sf"/>
</dbReference>
<evidence type="ECO:0000256" key="1">
    <source>
        <dbReference type="ARBA" id="ARBA00007705"/>
    </source>
</evidence>
<dbReference type="FunFam" id="1.20.1060.10:FF:000001">
    <property type="entry name" value="DNA polymerase I"/>
    <property type="match status" value="1"/>
</dbReference>
<comment type="similarity">
    <text evidence="1 16">Belongs to the DNA polymerase type-A family.</text>
</comment>
<feature type="domain" description="DNA-directed DNA polymerase family A palm" evidence="19">
    <location>
        <begin position="653"/>
        <end position="851"/>
    </location>
</feature>
<dbReference type="SMART" id="SM00482">
    <property type="entry name" value="POLAc"/>
    <property type="match status" value="1"/>
</dbReference>
<dbReference type="GO" id="GO:0006302">
    <property type="term" value="P:double-strand break repair"/>
    <property type="evidence" value="ECO:0007669"/>
    <property type="project" value="TreeGrafter"/>
</dbReference>
<name>A0A833NWV6_UNCSA</name>
<comment type="caution">
    <text evidence="20">The sequence shown here is derived from an EMBL/GenBank/DDBJ whole genome shotgun (WGS) entry which is preliminary data.</text>
</comment>
<dbReference type="AlphaFoldDB" id="A0A833NWV6"/>
<keyword evidence="4 16" id="KW-0808">Transferase</keyword>
<evidence type="ECO:0000256" key="12">
    <source>
        <dbReference type="ARBA" id="ARBA00023125"/>
    </source>
</evidence>
<keyword evidence="6 16" id="KW-0235">DNA replication</keyword>
<dbReference type="InterPro" id="IPR036397">
    <property type="entry name" value="RNaseH_sf"/>
</dbReference>
<evidence type="ECO:0000256" key="10">
    <source>
        <dbReference type="ARBA" id="ARBA00022839"/>
    </source>
</evidence>
<dbReference type="InterPro" id="IPR020046">
    <property type="entry name" value="5-3_exonucl_a-hlix_arch_N"/>
</dbReference>
<evidence type="ECO:0000259" key="17">
    <source>
        <dbReference type="SMART" id="SM00474"/>
    </source>
</evidence>
<dbReference type="FunFam" id="1.10.150.20:FF:000003">
    <property type="entry name" value="DNA polymerase I"/>
    <property type="match status" value="1"/>
</dbReference>
<organism evidence="20 21">
    <name type="scientific">Candidatus Saganbacteria bacterium</name>
    <dbReference type="NCBI Taxonomy" id="2575572"/>
    <lineage>
        <taxon>Bacteria</taxon>
        <taxon>Bacillati</taxon>
        <taxon>Saganbacteria</taxon>
    </lineage>
</organism>